<dbReference type="EMBL" id="JAHXZJ010002982">
    <property type="protein sequence ID" value="KAH0535853.1"/>
    <property type="molecule type" value="Genomic_DNA"/>
</dbReference>
<dbReference type="PANTHER" id="PTHR12277:SF81">
    <property type="entry name" value="PROTEIN ABHD13"/>
    <property type="match status" value="1"/>
</dbReference>
<keyword evidence="3" id="KW-0812">Transmembrane</keyword>
<evidence type="ECO:0000259" key="4">
    <source>
        <dbReference type="Pfam" id="PF00561"/>
    </source>
</evidence>
<keyword evidence="6" id="KW-1185">Reference proteome</keyword>
<feature type="domain" description="AB hydrolase-1" evidence="4">
    <location>
        <begin position="121"/>
        <end position="229"/>
    </location>
</feature>
<evidence type="ECO:0000256" key="1">
    <source>
        <dbReference type="ARBA" id="ARBA00040125"/>
    </source>
</evidence>
<dbReference type="Proteomes" id="UP000826195">
    <property type="component" value="Unassembled WGS sequence"/>
</dbReference>
<keyword evidence="3" id="KW-1133">Transmembrane helix</keyword>
<evidence type="ECO:0000256" key="2">
    <source>
        <dbReference type="ARBA" id="ARBA00042701"/>
    </source>
</evidence>
<accession>A0AAV7HXC8</accession>
<evidence type="ECO:0000313" key="5">
    <source>
        <dbReference type="EMBL" id="KAH0535853.1"/>
    </source>
</evidence>
<dbReference type="PANTHER" id="PTHR12277">
    <property type="entry name" value="ALPHA/BETA HYDROLASE DOMAIN-CONTAINING PROTEIN"/>
    <property type="match status" value="1"/>
</dbReference>
<keyword evidence="3" id="KW-0472">Membrane</keyword>
<dbReference type="InterPro" id="IPR000073">
    <property type="entry name" value="AB_hydrolase_1"/>
</dbReference>
<evidence type="ECO:0000256" key="3">
    <source>
        <dbReference type="SAM" id="Phobius"/>
    </source>
</evidence>
<sequence>MIVISLKRLLRKCPINLTRNLPWKQWAIFLAHVFLYLIVYWLYGGIFTLFFIFCVEATELLYKLEDVFVYHPVIPTHSRIYVPSPSMFSLPYQTIYIHSKDGTILHSFFISQPGEEAKQSPTILYLHGNAGNIGHRLINVSGLYHKVKCNILVLEYRGYGFSQGTPTESGLYMDAQAGLDYLLSRNDINTNEIIVFGRSLGGAVAIDLAANYNKQRIWCLILENTFTSIPEMASVLIGYKIIKYLPLICYKNKFTSTDKVASLNVPTLFISGLADTLVPPHMMTELYNKCKCNYKKLLTIEGGTHNETWVQTDYYKHLVEFISQLREKPRTFDDNSCHYFMDNI</sequence>
<feature type="transmembrane region" description="Helical" evidence="3">
    <location>
        <begin position="26"/>
        <end position="53"/>
    </location>
</feature>
<reference evidence="5 6" key="1">
    <citation type="journal article" date="2021" name="J. Hered.">
        <title>A chromosome-level genome assembly of the parasitoid wasp, Cotesia glomerata (Hymenoptera: Braconidae).</title>
        <authorList>
            <person name="Pinto B.J."/>
            <person name="Weis J.J."/>
            <person name="Gamble T."/>
            <person name="Ode P.J."/>
            <person name="Paul R."/>
            <person name="Zaspel J.M."/>
        </authorList>
    </citation>
    <scope>NUCLEOTIDE SEQUENCE [LARGE SCALE GENOMIC DNA]</scope>
    <source>
        <strain evidence="5">CgM1</strain>
    </source>
</reference>
<dbReference type="Gene3D" id="3.40.50.1820">
    <property type="entry name" value="alpha/beta hydrolase"/>
    <property type="match status" value="1"/>
</dbReference>
<gene>
    <name evidence="5" type="ORF">KQX54_019725</name>
</gene>
<dbReference type="GO" id="GO:0008474">
    <property type="term" value="F:palmitoyl-(protein) hydrolase activity"/>
    <property type="evidence" value="ECO:0007669"/>
    <property type="project" value="TreeGrafter"/>
</dbReference>
<dbReference type="GO" id="GO:0016020">
    <property type="term" value="C:membrane"/>
    <property type="evidence" value="ECO:0007669"/>
    <property type="project" value="TreeGrafter"/>
</dbReference>
<dbReference type="AlphaFoldDB" id="A0AAV7HXC8"/>
<comment type="caution">
    <text evidence="5">The sequence shown here is derived from an EMBL/GenBank/DDBJ whole genome shotgun (WGS) entry which is preliminary data.</text>
</comment>
<name>A0AAV7HXC8_COTGL</name>
<organism evidence="5 6">
    <name type="scientific">Cotesia glomerata</name>
    <name type="common">Lepidopteran parasitic wasp</name>
    <name type="synonym">Apanteles glomeratus</name>
    <dbReference type="NCBI Taxonomy" id="32391"/>
    <lineage>
        <taxon>Eukaryota</taxon>
        <taxon>Metazoa</taxon>
        <taxon>Ecdysozoa</taxon>
        <taxon>Arthropoda</taxon>
        <taxon>Hexapoda</taxon>
        <taxon>Insecta</taxon>
        <taxon>Pterygota</taxon>
        <taxon>Neoptera</taxon>
        <taxon>Endopterygota</taxon>
        <taxon>Hymenoptera</taxon>
        <taxon>Apocrita</taxon>
        <taxon>Ichneumonoidea</taxon>
        <taxon>Braconidae</taxon>
        <taxon>Microgastrinae</taxon>
        <taxon>Cotesia</taxon>
    </lineage>
</organism>
<dbReference type="SUPFAM" id="SSF53474">
    <property type="entry name" value="alpha/beta-Hydrolases"/>
    <property type="match status" value="1"/>
</dbReference>
<dbReference type="InterPro" id="IPR029058">
    <property type="entry name" value="AB_hydrolase_fold"/>
</dbReference>
<protein>
    <recommendedName>
        <fullName evidence="1">Protein ABHD13</fullName>
    </recommendedName>
    <alternativeName>
        <fullName evidence="2">Alpha/beta hydrolase domain-containing protein 13</fullName>
    </alternativeName>
</protein>
<evidence type="ECO:0000313" key="6">
    <source>
        <dbReference type="Proteomes" id="UP000826195"/>
    </source>
</evidence>
<proteinExistence type="predicted"/>
<dbReference type="Pfam" id="PF00561">
    <property type="entry name" value="Abhydrolase_1"/>
    <property type="match status" value="1"/>
</dbReference>